<dbReference type="GO" id="GO:0003735">
    <property type="term" value="F:structural constituent of ribosome"/>
    <property type="evidence" value="ECO:0007669"/>
    <property type="project" value="TreeGrafter"/>
</dbReference>
<dbReference type="InterPro" id="IPR036164">
    <property type="entry name" value="bL21-like_sf"/>
</dbReference>
<keyword evidence="4" id="KW-1185">Reference proteome</keyword>
<organism evidence="3 4">
    <name type="scientific">Tremella mesenterica</name>
    <name type="common">Jelly fungus</name>
    <dbReference type="NCBI Taxonomy" id="5217"/>
    <lineage>
        <taxon>Eukaryota</taxon>
        <taxon>Fungi</taxon>
        <taxon>Dikarya</taxon>
        <taxon>Basidiomycota</taxon>
        <taxon>Agaricomycotina</taxon>
        <taxon>Tremellomycetes</taxon>
        <taxon>Tremellales</taxon>
        <taxon>Tremellaceae</taxon>
        <taxon>Tremella</taxon>
    </lineage>
</organism>
<dbReference type="InterPro" id="IPR028909">
    <property type="entry name" value="bL21-like"/>
</dbReference>
<protein>
    <recommendedName>
        <fullName evidence="2">Large ribosomal subunit protein bL21m</fullName>
    </recommendedName>
</protein>
<dbReference type="PANTHER" id="PTHR21349:SF0">
    <property type="entry name" value="LARGE RIBOSOMAL SUBUNIT PROTEIN BL21M"/>
    <property type="match status" value="1"/>
</dbReference>
<gene>
    <name evidence="3" type="ORF">M231_03502</name>
</gene>
<dbReference type="InParanoid" id="A0A4Q1BNI5"/>
<dbReference type="AlphaFoldDB" id="A0A4Q1BNI5"/>
<dbReference type="OrthoDB" id="5994at2759"/>
<accession>A0A4Q1BNI5</accession>
<evidence type="ECO:0000256" key="2">
    <source>
        <dbReference type="ARBA" id="ARBA00044129"/>
    </source>
</evidence>
<evidence type="ECO:0000256" key="1">
    <source>
        <dbReference type="ARBA" id="ARBA00008563"/>
    </source>
</evidence>
<sequence>MSRRNVGPSLLASPSFSSRSLHTITPPIRLPPQIRLSSTTINHPVTSPSLSPIPSLPPLLPPQIDPLPTTTPSALSLLKSSSTPQSGLYILARLHSRTYLLHPRDILTLPTLKPVQEPGTKLSLTRILEVGSREHSIRSPAAEGKLLRKNMTIGKEEEWEYIPDWIVKCQVTVLEHTKSPMERLIKKKRRKGYKKTIEHKQGWTRLRVGDIVLGDGVSPES</sequence>
<dbReference type="SUPFAM" id="SSF141091">
    <property type="entry name" value="L21p-like"/>
    <property type="match status" value="1"/>
</dbReference>
<reference evidence="3 4" key="1">
    <citation type="submission" date="2016-06" db="EMBL/GenBank/DDBJ databases">
        <title>Evolution of pathogenesis and genome organization in the Tremellales.</title>
        <authorList>
            <person name="Cuomo C."/>
            <person name="Litvintseva A."/>
            <person name="Heitman J."/>
            <person name="Chen Y."/>
            <person name="Sun S."/>
            <person name="Springer D."/>
            <person name="Dromer F."/>
            <person name="Young S."/>
            <person name="Zeng Q."/>
            <person name="Chapman S."/>
            <person name="Gujja S."/>
            <person name="Saif S."/>
            <person name="Birren B."/>
        </authorList>
    </citation>
    <scope>NUCLEOTIDE SEQUENCE [LARGE SCALE GENOMIC DNA]</scope>
    <source>
        <strain evidence="3 4">ATCC 28783</strain>
    </source>
</reference>
<dbReference type="Proteomes" id="UP000289152">
    <property type="component" value="Unassembled WGS sequence"/>
</dbReference>
<dbReference type="VEuPathDB" id="FungiDB:TREMEDRAFT_35580"/>
<dbReference type="EMBL" id="SDIL01000034">
    <property type="protein sequence ID" value="RXK39282.1"/>
    <property type="molecule type" value="Genomic_DNA"/>
</dbReference>
<proteinExistence type="inferred from homology"/>
<evidence type="ECO:0000313" key="3">
    <source>
        <dbReference type="EMBL" id="RXK39282.1"/>
    </source>
</evidence>
<dbReference type="Pfam" id="PF00829">
    <property type="entry name" value="Ribosomal_L21p"/>
    <property type="match status" value="1"/>
</dbReference>
<evidence type="ECO:0000313" key="4">
    <source>
        <dbReference type="Proteomes" id="UP000289152"/>
    </source>
</evidence>
<name>A0A4Q1BNI5_TREME</name>
<comment type="caution">
    <text evidence="3">The sequence shown here is derived from an EMBL/GenBank/DDBJ whole genome shotgun (WGS) entry which is preliminary data.</text>
</comment>
<dbReference type="GO" id="GO:0005762">
    <property type="term" value="C:mitochondrial large ribosomal subunit"/>
    <property type="evidence" value="ECO:0007669"/>
    <property type="project" value="TreeGrafter"/>
</dbReference>
<comment type="similarity">
    <text evidence="1">Belongs to the bacterial ribosomal protein bL21 family.</text>
</comment>
<dbReference type="STRING" id="5217.A0A4Q1BNI5"/>
<dbReference type="PANTHER" id="PTHR21349">
    <property type="entry name" value="50S RIBOSOMAL PROTEIN L21"/>
    <property type="match status" value="1"/>
</dbReference>